<feature type="transmembrane region" description="Helical" evidence="7">
    <location>
        <begin position="219"/>
        <end position="245"/>
    </location>
</feature>
<feature type="transmembrane region" description="Helical" evidence="7">
    <location>
        <begin position="12"/>
        <end position="32"/>
    </location>
</feature>
<keyword evidence="3 6" id="KW-0812">Transmembrane</keyword>
<feature type="transmembrane region" description="Helical" evidence="7">
    <location>
        <begin position="346"/>
        <end position="364"/>
    </location>
</feature>
<keyword evidence="2 6" id="KW-0813">Transport</keyword>
<gene>
    <name evidence="8" type="ORF">NCTC13028_02392</name>
</gene>
<feature type="transmembrane region" description="Helical" evidence="7">
    <location>
        <begin position="431"/>
        <end position="456"/>
    </location>
</feature>
<feature type="transmembrane region" description="Helical" evidence="7">
    <location>
        <begin position="179"/>
        <end position="199"/>
    </location>
</feature>
<feature type="transmembrane region" description="Helical" evidence="7">
    <location>
        <begin position="301"/>
        <end position="334"/>
    </location>
</feature>
<evidence type="ECO:0000256" key="1">
    <source>
        <dbReference type="ARBA" id="ARBA00004141"/>
    </source>
</evidence>
<dbReference type="PRINTS" id="PR00176">
    <property type="entry name" value="NANEUSMPORT"/>
</dbReference>
<dbReference type="PANTHER" id="PTHR42948">
    <property type="entry name" value="TRANSPORTER"/>
    <property type="match status" value="1"/>
</dbReference>
<dbReference type="PANTHER" id="PTHR42948:SF1">
    <property type="entry name" value="TRANSPORTER"/>
    <property type="match status" value="1"/>
</dbReference>
<evidence type="ECO:0000313" key="8">
    <source>
        <dbReference type="EMBL" id="SQB36159.1"/>
    </source>
</evidence>
<dbReference type="CDD" id="cd10336">
    <property type="entry name" value="SLC6sbd_Tyt1-Like"/>
    <property type="match status" value="1"/>
</dbReference>
<dbReference type="Pfam" id="PF00209">
    <property type="entry name" value="SNF"/>
    <property type="match status" value="2"/>
</dbReference>
<dbReference type="GO" id="GO:0016020">
    <property type="term" value="C:membrane"/>
    <property type="evidence" value="ECO:0007669"/>
    <property type="project" value="UniProtKB-SubCell"/>
</dbReference>
<feature type="transmembrane region" description="Helical" evidence="7">
    <location>
        <begin position="257"/>
        <end position="281"/>
    </location>
</feature>
<keyword evidence="4 7" id="KW-1133">Transmembrane helix</keyword>
<dbReference type="Proteomes" id="UP000250223">
    <property type="component" value="Unassembled WGS sequence"/>
</dbReference>
<evidence type="ECO:0000256" key="7">
    <source>
        <dbReference type="SAM" id="Phobius"/>
    </source>
</evidence>
<sequence length="458" mass="49888">MKKEKINRESFSGAIAVFFATLGSAVGLGNIWKFPYVVGENGGGAFLLIYLICIAFVGLPIMVSEFYIGRKTHKNIMGAIKELSPNPFWNIIGVFGILGSYFIMFFYSCVAGWVYSYVFKALKGDFRNVNVESTNALFSKTVVGPLPPLIWQFIAMAVVSLILIKGVEKGIERITKTLIPLLFVLIIVCGIRALTLPGASEGLLFLFKVDFSKITPKVILAAMGLSFFKLSLGMGTMITYGSYFTEDTNLITTSAKVAIADTIVSLLAGIAVFPTVFSFNMKPEAGPGLLFMTIPLVFSKLPFGNLLLVIFFFLTAIAATTASISIVEVVVAYFVEEKNFKRSTAVIVNAIIILLIGSLATLSADKASLLGNVSVFLGKSFFDTFDFISSNILLPIGGLLIAILVGYFVSKHSLINELTNNGKLKNKVLISLYRYILMGITPILLIIVFLSSLNIIKF</sequence>
<feature type="transmembrane region" description="Helical" evidence="7">
    <location>
        <begin position="392"/>
        <end position="410"/>
    </location>
</feature>
<dbReference type="InterPro" id="IPR047218">
    <property type="entry name" value="YocR/YhdH-like"/>
</dbReference>
<dbReference type="InterPro" id="IPR000175">
    <property type="entry name" value="Na/ntran_symport"/>
</dbReference>
<dbReference type="PROSITE" id="PS50267">
    <property type="entry name" value="NA_NEUROTRAN_SYMP_3"/>
    <property type="match status" value="1"/>
</dbReference>
<feature type="transmembrane region" description="Helical" evidence="7">
    <location>
        <begin position="44"/>
        <end position="68"/>
    </location>
</feature>
<evidence type="ECO:0000256" key="5">
    <source>
        <dbReference type="ARBA" id="ARBA00023136"/>
    </source>
</evidence>
<keyword evidence="5 7" id="KW-0472">Membrane</keyword>
<dbReference type="RefSeq" id="WP_111921802.1">
    <property type="nucleotide sequence ID" value="NZ_JAWEDD010000003.1"/>
</dbReference>
<dbReference type="GO" id="GO:0015293">
    <property type="term" value="F:symporter activity"/>
    <property type="evidence" value="ECO:0007669"/>
    <property type="project" value="UniProtKB-KW"/>
</dbReference>
<comment type="similarity">
    <text evidence="6">Belongs to the sodium:neurotransmitter symporter (SNF) (TC 2.A.22) family.</text>
</comment>
<name>A0A2X2YDY8_CLOCO</name>
<dbReference type="AlphaFoldDB" id="A0A2X2YDY8"/>
<protein>
    <recommendedName>
        <fullName evidence="6">Transporter</fullName>
    </recommendedName>
</protein>
<dbReference type="EMBL" id="UAWC01000026">
    <property type="protein sequence ID" value="SQB36159.1"/>
    <property type="molecule type" value="Genomic_DNA"/>
</dbReference>
<dbReference type="SUPFAM" id="SSF161070">
    <property type="entry name" value="SNF-like"/>
    <property type="match status" value="1"/>
</dbReference>
<reference evidence="8 9" key="1">
    <citation type="submission" date="2018-06" db="EMBL/GenBank/DDBJ databases">
        <authorList>
            <consortium name="Pathogen Informatics"/>
            <person name="Doyle S."/>
        </authorList>
    </citation>
    <scope>NUCLEOTIDE SEQUENCE [LARGE SCALE GENOMIC DNA]</scope>
    <source>
        <strain evidence="8 9">NCTC13028</strain>
    </source>
</reference>
<feature type="transmembrane region" description="Helical" evidence="7">
    <location>
        <begin position="149"/>
        <end position="167"/>
    </location>
</feature>
<dbReference type="PROSITE" id="PS00610">
    <property type="entry name" value="NA_NEUROTRAN_SYMP_1"/>
    <property type="match status" value="1"/>
</dbReference>
<evidence type="ECO:0000256" key="6">
    <source>
        <dbReference type="RuleBase" id="RU003732"/>
    </source>
</evidence>
<evidence type="ECO:0000256" key="3">
    <source>
        <dbReference type="ARBA" id="ARBA00022692"/>
    </source>
</evidence>
<feature type="transmembrane region" description="Helical" evidence="7">
    <location>
        <begin position="88"/>
        <end position="115"/>
    </location>
</feature>
<evidence type="ECO:0000313" key="9">
    <source>
        <dbReference type="Proteomes" id="UP000250223"/>
    </source>
</evidence>
<evidence type="ECO:0000256" key="2">
    <source>
        <dbReference type="ARBA" id="ARBA00022448"/>
    </source>
</evidence>
<evidence type="ECO:0000256" key="4">
    <source>
        <dbReference type="ARBA" id="ARBA00022989"/>
    </source>
</evidence>
<keyword evidence="6" id="KW-0769">Symport</keyword>
<organism evidence="8 9">
    <name type="scientific">Clostridium cochlearium</name>
    <dbReference type="NCBI Taxonomy" id="1494"/>
    <lineage>
        <taxon>Bacteria</taxon>
        <taxon>Bacillati</taxon>
        <taxon>Bacillota</taxon>
        <taxon>Clostridia</taxon>
        <taxon>Eubacteriales</taxon>
        <taxon>Clostridiaceae</taxon>
        <taxon>Clostridium</taxon>
    </lineage>
</organism>
<accession>A0A2X2YDY8</accession>
<proteinExistence type="inferred from homology"/>
<dbReference type="NCBIfam" id="NF037979">
    <property type="entry name" value="Na_transp"/>
    <property type="match status" value="1"/>
</dbReference>
<dbReference type="InterPro" id="IPR037272">
    <property type="entry name" value="SNS_sf"/>
</dbReference>
<comment type="subcellular location">
    <subcellularLocation>
        <location evidence="1">Membrane</location>
        <topology evidence="1">Multi-pass membrane protein</topology>
    </subcellularLocation>
</comment>